<sequence length="224" mass="24505">MDTSSSNISQRGTLVGEKVKPASKIHKATFRVKEQDGSFVKLSDQQTSQPPPPEHVDLCILFVEFVVPPSQNTKRNPFLLDVNKDENKTLNQIGRRKSGFYIWCGIKPNSQAGGSGLSSFNSCSLSIPRGSNNSKSAMSELSTSLLQSNTDDAELAIGKRIARMTHSAIIFSSDSVSLGLKLQHPAKLDGEKQSSFKDFQAASLVVERCIHMELQFMGCIAKNE</sequence>
<keyword evidence="2" id="KW-1185">Reference proteome</keyword>
<organism evidence="1 2">
    <name type="scientific">Smittium mucronatum</name>
    <dbReference type="NCBI Taxonomy" id="133383"/>
    <lineage>
        <taxon>Eukaryota</taxon>
        <taxon>Fungi</taxon>
        <taxon>Fungi incertae sedis</taxon>
        <taxon>Zoopagomycota</taxon>
        <taxon>Kickxellomycotina</taxon>
        <taxon>Harpellomycetes</taxon>
        <taxon>Harpellales</taxon>
        <taxon>Legeriomycetaceae</taxon>
        <taxon>Smittium</taxon>
    </lineage>
</organism>
<proteinExistence type="predicted"/>
<evidence type="ECO:0000313" key="1">
    <source>
        <dbReference type="EMBL" id="OLY82945.1"/>
    </source>
</evidence>
<reference evidence="1 2" key="1">
    <citation type="journal article" date="2016" name="Mol. Biol. Evol.">
        <title>Genome-Wide Survey of Gut Fungi (Harpellales) Reveals the First Horizontally Transferred Ubiquitin Gene from a Mosquito Host.</title>
        <authorList>
            <person name="Wang Y."/>
            <person name="White M.M."/>
            <person name="Kvist S."/>
            <person name="Moncalvo J.M."/>
        </authorList>
    </citation>
    <scope>NUCLEOTIDE SEQUENCE [LARGE SCALE GENOMIC DNA]</scope>
    <source>
        <strain evidence="1 2">ALG-7-W6</strain>
    </source>
</reference>
<dbReference type="Proteomes" id="UP000187455">
    <property type="component" value="Unassembled WGS sequence"/>
</dbReference>
<evidence type="ECO:0000313" key="2">
    <source>
        <dbReference type="Proteomes" id="UP000187455"/>
    </source>
</evidence>
<dbReference type="OrthoDB" id="10413141at2759"/>
<dbReference type="EMBL" id="LSSL01001163">
    <property type="protein sequence ID" value="OLY82945.1"/>
    <property type="molecule type" value="Genomic_DNA"/>
</dbReference>
<name>A0A1R0H1D4_9FUNG</name>
<dbReference type="AlphaFoldDB" id="A0A1R0H1D4"/>
<comment type="caution">
    <text evidence="1">The sequence shown here is derived from an EMBL/GenBank/DDBJ whole genome shotgun (WGS) entry which is preliminary data.</text>
</comment>
<gene>
    <name evidence="1" type="ORF">AYI68_g2928</name>
</gene>
<accession>A0A1R0H1D4</accession>
<protein>
    <submittedName>
        <fullName evidence="1">Uncharacterized protein</fullName>
    </submittedName>
</protein>